<dbReference type="EMBL" id="VLPL01000008">
    <property type="protein sequence ID" value="TSJ41245.1"/>
    <property type="molecule type" value="Genomic_DNA"/>
</dbReference>
<dbReference type="SUPFAM" id="SSF82689">
    <property type="entry name" value="Mechanosensitive channel protein MscS (YggB), C-terminal domain"/>
    <property type="match status" value="1"/>
</dbReference>
<evidence type="ECO:0000259" key="8">
    <source>
        <dbReference type="Pfam" id="PF00924"/>
    </source>
</evidence>
<dbReference type="InterPro" id="IPR045275">
    <property type="entry name" value="MscS_archaea/bacteria_type"/>
</dbReference>
<dbReference type="InterPro" id="IPR006685">
    <property type="entry name" value="MscS_channel_2nd"/>
</dbReference>
<evidence type="ECO:0000313" key="11">
    <source>
        <dbReference type="EMBL" id="TSJ41245.1"/>
    </source>
</evidence>
<feature type="transmembrane region" description="Helical" evidence="7">
    <location>
        <begin position="66"/>
        <end position="92"/>
    </location>
</feature>
<dbReference type="GO" id="GO:0008381">
    <property type="term" value="F:mechanosensitive monoatomic ion channel activity"/>
    <property type="evidence" value="ECO:0007669"/>
    <property type="project" value="InterPro"/>
</dbReference>
<dbReference type="Gene3D" id="1.10.287.1260">
    <property type="match status" value="1"/>
</dbReference>
<dbReference type="Gene3D" id="3.30.70.100">
    <property type="match status" value="1"/>
</dbReference>
<feature type="transmembrane region" description="Helical" evidence="7">
    <location>
        <begin position="32"/>
        <end position="54"/>
    </location>
</feature>
<dbReference type="InterPro" id="IPR049278">
    <property type="entry name" value="MS_channel_C"/>
</dbReference>
<dbReference type="OrthoDB" id="9809206at2"/>
<reference evidence="11 12" key="1">
    <citation type="submission" date="2019-07" db="EMBL/GenBank/DDBJ databases">
        <authorList>
            <person name="Huq M.A."/>
        </authorList>
    </citation>
    <scope>NUCLEOTIDE SEQUENCE [LARGE SCALE GENOMIC DNA]</scope>
    <source>
        <strain evidence="11 12">MAH-3</strain>
    </source>
</reference>
<dbReference type="Gene3D" id="2.30.30.60">
    <property type="match status" value="1"/>
</dbReference>
<dbReference type="Proteomes" id="UP000316008">
    <property type="component" value="Unassembled WGS sequence"/>
</dbReference>
<dbReference type="Pfam" id="PF00924">
    <property type="entry name" value="MS_channel_2nd"/>
    <property type="match status" value="1"/>
</dbReference>
<dbReference type="AlphaFoldDB" id="A0A556MMY5"/>
<dbReference type="InterPro" id="IPR010920">
    <property type="entry name" value="LSM_dom_sf"/>
</dbReference>
<dbReference type="Pfam" id="PF21088">
    <property type="entry name" value="MS_channel_1st"/>
    <property type="match status" value="1"/>
</dbReference>
<sequence length="284" mass="31669">MALLDIEADFQRIFGFSLTEGKQWLVKSGTNLIFAAIILFVGFWLAKWIGRLVVKILTKGKVDAGLVTFLSSLTTIILKILVVVTAITQLGIEMTSFVAILGAAGLAIGMAFSGTLSNFAGGVMILLFKPFKVGDFVETQGQQGVVKEIHIFYTYLHTADNKVIVIPNGPVANGNIINFTKADKRRIEWIVGISYGDNYMVAHDAILKFIKEDKRILRDPEPFIGLGSLMDSSINITIRAWVKTDDYWPVYFDMNKRIYESFPEMGLTFPFPQMDVHITKSETV</sequence>
<dbReference type="InterPro" id="IPR008910">
    <property type="entry name" value="MSC_TM_helix"/>
</dbReference>
<dbReference type="SUPFAM" id="SSF82861">
    <property type="entry name" value="Mechanosensitive channel protein MscS (YggB), transmembrane region"/>
    <property type="match status" value="1"/>
</dbReference>
<comment type="caution">
    <text evidence="11">The sequence shown here is derived from an EMBL/GenBank/DDBJ whole genome shotgun (WGS) entry which is preliminary data.</text>
</comment>
<gene>
    <name evidence="11" type="ORF">FO442_15140</name>
</gene>
<evidence type="ECO:0000259" key="10">
    <source>
        <dbReference type="Pfam" id="PF21088"/>
    </source>
</evidence>
<evidence type="ECO:0000256" key="3">
    <source>
        <dbReference type="ARBA" id="ARBA00022475"/>
    </source>
</evidence>
<dbReference type="InterPro" id="IPR011066">
    <property type="entry name" value="MscS_channel_C_sf"/>
</dbReference>
<evidence type="ECO:0000256" key="1">
    <source>
        <dbReference type="ARBA" id="ARBA00004651"/>
    </source>
</evidence>
<keyword evidence="12" id="KW-1185">Reference proteome</keyword>
<evidence type="ECO:0000256" key="2">
    <source>
        <dbReference type="ARBA" id="ARBA00008017"/>
    </source>
</evidence>
<dbReference type="PANTHER" id="PTHR30221:SF1">
    <property type="entry name" value="SMALL-CONDUCTANCE MECHANOSENSITIVE CHANNEL"/>
    <property type="match status" value="1"/>
</dbReference>
<feature type="domain" description="Mechanosensitive ion channel MscS C-terminal" evidence="9">
    <location>
        <begin position="187"/>
        <end position="267"/>
    </location>
</feature>
<dbReference type="SUPFAM" id="SSF50182">
    <property type="entry name" value="Sm-like ribonucleoproteins"/>
    <property type="match status" value="1"/>
</dbReference>
<keyword evidence="6 7" id="KW-0472">Membrane</keyword>
<dbReference type="GO" id="GO:0005886">
    <property type="term" value="C:plasma membrane"/>
    <property type="evidence" value="ECO:0007669"/>
    <property type="project" value="UniProtKB-SubCell"/>
</dbReference>
<evidence type="ECO:0000256" key="6">
    <source>
        <dbReference type="ARBA" id="ARBA00023136"/>
    </source>
</evidence>
<dbReference type="InterPro" id="IPR011014">
    <property type="entry name" value="MscS_channel_TM-2"/>
</dbReference>
<feature type="domain" description="Mechanosensitive ion channel MscS" evidence="8">
    <location>
        <begin position="115"/>
        <end position="181"/>
    </location>
</feature>
<dbReference type="InterPro" id="IPR049142">
    <property type="entry name" value="MS_channel_1st"/>
</dbReference>
<dbReference type="RefSeq" id="WP_144334056.1">
    <property type="nucleotide sequence ID" value="NZ_VLPL01000008.1"/>
</dbReference>
<name>A0A556MMY5_9FLAO</name>
<feature type="transmembrane region" description="Helical" evidence="7">
    <location>
        <begin position="98"/>
        <end position="128"/>
    </location>
</feature>
<dbReference type="PANTHER" id="PTHR30221">
    <property type="entry name" value="SMALL-CONDUCTANCE MECHANOSENSITIVE CHANNEL"/>
    <property type="match status" value="1"/>
</dbReference>
<keyword evidence="3" id="KW-1003">Cell membrane</keyword>
<protein>
    <submittedName>
        <fullName evidence="11">Mechanosensitive ion channel</fullName>
    </submittedName>
</protein>
<evidence type="ECO:0000256" key="4">
    <source>
        <dbReference type="ARBA" id="ARBA00022692"/>
    </source>
</evidence>
<keyword evidence="5 7" id="KW-1133">Transmembrane helix</keyword>
<evidence type="ECO:0000313" key="12">
    <source>
        <dbReference type="Proteomes" id="UP000316008"/>
    </source>
</evidence>
<evidence type="ECO:0000259" key="9">
    <source>
        <dbReference type="Pfam" id="PF21082"/>
    </source>
</evidence>
<comment type="similarity">
    <text evidence="2">Belongs to the MscS (TC 1.A.23) family.</text>
</comment>
<accession>A0A556MMY5</accession>
<evidence type="ECO:0000256" key="5">
    <source>
        <dbReference type="ARBA" id="ARBA00022989"/>
    </source>
</evidence>
<feature type="domain" description="Mechanosensitive ion channel transmembrane helices 2/3" evidence="10">
    <location>
        <begin position="73"/>
        <end position="112"/>
    </location>
</feature>
<organism evidence="11 12">
    <name type="scientific">Fluviicola chungangensis</name>
    <dbReference type="NCBI Taxonomy" id="2597671"/>
    <lineage>
        <taxon>Bacteria</taxon>
        <taxon>Pseudomonadati</taxon>
        <taxon>Bacteroidota</taxon>
        <taxon>Flavobacteriia</taxon>
        <taxon>Flavobacteriales</taxon>
        <taxon>Crocinitomicaceae</taxon>
        <taxon>Fluviicola</taxon>
    </lineage>
</organism>
<dbReference type="Pfam" id="PF21082">
    <property type="entry name" value="MS_channel_3rd"/>
    <property type="match status" value="1"/>
</dbReference>
<keyword evidence="4 7" id="KW-0812">Transmembrane</keyword>
<comment type="subcellular location">
    <subcellularLocation>
        <location evidence="1">Cell membrane</location>
        <topology evidence="1">Multi-pass membrane protein</topology>
    </subcellularLocation>
</comment>
<proteinExistence type="inferred from homology"/>
<evidence type="ECO:0000256" key="7">
    <source>
        <dbReference type="SAM" id="Phobius"/>
    </source>
</evidence>
<dbReference type="InterPro" id="IPR023408">
    <property type="entry name" value="MscS_beta-dom_sf"/>
</dbReference>
<dbReference type="Pfam" id="PF05552">
    <property type="entry name" value="MS_channel_1st_1"/>
    <property type="match status" value="1"/>
</dbReference>